<reference evidence="2" key="1">
    <citation type="submission" date="2021-01" db="EMBL/GenBank/DDBJ databases">
        <authorList>
            <consortium name="Aspergillus luchuensis mut. kawachii IFO 4304 genome sequencing consortium"/>
            <person name="Kazuki M."/>
            <person name="Futagami T."/>
        </authorList>
    </citation>
    <scope>NUCLEOTIDE SEQUENCE</scope>
    <source>
        <strain evidence="2">IFO 4308</strain>
    </source>
</reference>
<proteinExistence type="predicted"/>
<dbReference type="GeneID" id="64954383"/>
<dbReference type="Proteomes" id="UP000661280">
    <property type="component" value="Chromosome 1"/>
</dbReference>
<dbReference type="KEGG" id="aluc:AKAW2_10104S"/>
<evidence type="ECO:0000313" key="3">
    <source>
        <dbReference type="Proteomes" id="UP000661280"/>
    </source>
</evidence>
<organism evidence="2 3">
    <name type="scientific">Aspergillus kawachii</name>
    <name type="common">White koji mold</name>
    <name type="synonym">Aspergillus awamori var. kawachi</name>
    <dbReference type="NCBI Taxonomy" id="1069201"/>
    <lineage>
        <taxon>Eukaryota</taxon>
        <taxon>Fungi</taxon>
        <taxon>Dikarya</taxon>
        <taxon>Ascomycota</taxon>
        <taxon>Pezizomycotina</taxon>
        <taxon>Eurotiomycetes</taxon>
        <taxon>Eurotiomycetidae</taxon>
        <taxon>Eurotiales</taxon>
        <taxon>Aspergillaceae</taxon>
        <taxon>Aspergillus</taxon>
        <taxon>Aspergillus subgen. Circumdati</taxon>
    </lineage>
</organism>
<name>A0A7R7VYE1_ASPKA</name>
<accession>A0A7R7VYE1</accession>
<keyword evidence="1" id="KW-1133">Transmembrane helix</keyword>
<dbReference type="EMBL" id="AP024425">
    <property type="protein sequence ID" value="BCR93058.1"/>
    <property type="molecule type" value="Genomic_DNA"/>
</dbReference>
<evidence type="ECO:0000313" key="2">
    <source>
        <dbReference type="EMBL" id="BCR93058.1"/>
    </source>
</evidence>
<reference evidence="2" key="2">
    <citation type="submission" date="2021-02" db="EMBL/GenBank/DDBJ databases">
        <title>Aspergillus luchuensis mut. kawachii IFO 4304 genome sequence.</title>
        <authorList>
            <person name="Mori K."/>
            <person name="Kadooka C."/>
            <person name="Goto M."/>
            <person name="Futagami T."/>
        </authorList>
    </citation>
    <scope>NUCLEOTIDE SEQUENCE</scope>
    <source>
        <strain evidence="2">IFO 4308</strain>
    </source>
</reference>
<gene>
    <name evidence="2" type="ORF">AKAW2_10104S</name>
</gene>
<keyword evidence="1" id="KW-0812">Transmembrane</keyword>
<dbReference type="AlphaFoldDB" id="A0A7R7VYE1"/>
<keyword evidence="3" id="KW-1185">Reference proteome</keyword>
<evidence type="ECO:0000256" key="1">
    <source>
        <dbReference type="SAM" id="Phobius"/>
    </source>
</evidence>
<keyword evidence="1" id="KW-0472">Membrane</keyword>
<sequence>MDPSTIISAKLVFDKIPQRQAIFVELNLFVMSLQFLFIKLEWGATPKPQELLVLSNAY</sequence>
<feature type="transmembrane region" description="Helical" evidence="1">
    <location>
        <begin position="21"/>
        <end position="38"/>
    </location>
</feature>
<protein>
    <submittedName>
        <fullName evidence="2">Uncharacterized protein</fullName>
    </submittedName>
</protein>
<dbReference type="RefSeq" id="XP_041536824.1">
    <property type="nucleotide sequence ID" value="XM_041681233.1"/>
</dbReference>